<keyword evidence="1" id="KW-1133">Transmembrane helix</keyword>
<feature type="transmembrane region" description="Helical" evidence="1">
    <location>
        <begin position="34"/>
        <end position="51"/>
    </location>
</feature>
<evidence type="ECO:0000256" key="1">
    <source>
        <dbReference type="SAM" id="Phobius"/>
    </source>
</evidence>
<keyword evidence="1" id="KW-0472">Membrane</keyword>
<keyword evidence="1" id="KW-0812">Transmembrane</keyword>
<evidence type="ECO:0000313" key="2">
    <source>
        <dbReference type="EMBL" id="KEY17730.1"/>
    </source>
</evidence>
<comment type="caution">
    <text evidence="2">The sequence shown here is derived from an EMBL/GenBank/DDBJ whole genome shotgun (WGS) entry which is preliminary data.</text>
</comment>
<sequence length="64" mass="7600">MFNWLSIVAGFFYLLLGIVVIIYKFFVIFLEPNVAYSLGGLFILYGAFRIVRSIYRIREQRNEE</sequence>
<organism evidence="2 3">
    <name type="scientific">Kaistella antarctica</name>
    <dbReference type="NCBI Taxonomy" id="266748"/>
    <lineage>
        <taxon>Bacteria</taxon>
        <taxon>Pseudomonadati</taxon>
        <taxon>Bacteroidota</taxon>
        <taxon>Flavobacteriia</taxon>
        <taxon>Flavobacteriales</taxon>
        <taxon>Weeksellaceae</taxon>
        <taxon>Chryseobacterium group</taxon>
        <taxon>Kaistella</taxon>
    </lineage>
</organism>
<proteinExistence type="predicted"/>
<accession>A0ABR4TUT3</accession>
<dbReference type="Proteomes" id="UP000028349">
    <property type="component" value="Unassembled WGS sequence"/>
</dbReference>
<protein>
    <submittedName>
        <fullName evidence="2">C4-dicarboxylate ABC transporter</fullName>
    </submittedName>
</protein>
<dbReference type="EMBL" id="JPEP01000002">
    <property type="protein sequence ID" value="KEY17730.1"/>
    <property type="molecule type" value="Genomic_DNA"/>
</dbReference>
<feature type="transmembrane region" description="Helical" evidence="1">
    <location>
        <begin position="7"/>
        <end position="28"/>
    </location>
</feature>
<evidence type="ECO:0000313" key="3">
    <source>
        <dbReference type="Proteomes" id="UP000028349"/>
    </source>
</evidence>
<reference evidence="2 3" key="1">
    <citation type="submission" date="2014-07" db="EMBL/GenBank/DDBJ databases">
        <authorList>
            <person name="Pisani N.G."/>
            <person name="Newman J.D."/>
        </authorList>
    </citation>
    <scope>NUCLEOTIDE SEQUENCE [LARGE SCALE GENOMIC DNA]</scope>
    <source>
        <strain evidence="2 3">LMG 24720</strain>
    </source>
</reference>
<keyword evidence="3" id="KW-1185">Reference proteome</keyword>
<name>A0ABR4TUT3_9FLAO</name>
<gene>
    <name evidence="2" type="ORF">HY04_04075</name>
</gene>